<reference evidence="5" key="1">
    <citation type="submission" date="2016-10" db="EMBL/GenBank/DDBJ databases">
        <authorList>
            <person name="Varghese N."/>
            <person name="Submissions S."/>
        </authorList>
    </citation>
    <scope>NUCLEOTIDE SEQUENCE [LARGE SCALE GENOMIC DNA]</scope>
    <source>
        <strain evidence="5">CGMCC 1.10784</strain>
    </source>
</reference>
<keyword evidence="2" id="KW-0378">Hydrolase</keyword>
<dbReference type="Gene3D" id="3.10.129.10">
    <property type="entry name" value="Hotdog Thioesterase"/>
    <property type="match status" value="1"/>
</dbReference>
<dbReference type="CDD" id="cd03443">
    <property type="entry name" value="PaaI_thioesterase"/>
    <property type="match status" value="1"/>
</dbReference>
<keyword evidence="5" id="KW-1185">Reference proteome</keyword>
<comment type="similarity">
    <text evidence="1">Belongs to the thioesterase PaaI family.</text>
</comment>
<evidence type="ECO:0000313" key="4">
    <source>
        <dbReference type="EMBL" id="SFF17167.1"/>
    </source>
</evidence>
<sequence>MNNNNDNHFMLSEDVSYEKTMFGALGMRVTECTGERVVATMPVGPATWQYFGVLHGGASVALAETVASVGTYNLIDKETQLAVGMEINANHIRSKQDGMVTAVATPLHKGRTTMVWDIKITDEEDRLICVSRCTVGIIPKVRESR</sequence>
<feature type="domain" description="Thioesterase" evidence="3">
    <location>
        <begin position="51"/>
        <end position="129"/>
    </location>
</feature>
<dbReference type="NCBIfam" id="TIGR00369">
    <property type="entry name" value="unchar_dom_1"/>
    <property type="match status" value="1"/>
</dbReference>
<dbReference type="GO" id="GO:0061522">
    <property type="term" value="F:1,4-dihydroxy-2-naphthoyl-CoA thioesterase activity"/>
    <property type="evidence" value="ECO:0007669"/>
    <property type="project" value="TreeGrafter"/>
</dbReference>
<dbReference type="PANTHER" id="PTHR43240:SF5">
    <property type="entry name" value="1,4-DIHYDROXY-2-NAPHTHOYL-COA THIOESTERASE 1"/>
    <property type="match status" value="1"/>
</dbReference>
<dbReference type="STRING" id="1045775.SAMN05216378_5269"/>
<dbReference type="AlphaFoldDB" id="A0A1I2GK11"/>
<evidence type="ECO:0000259" key="3">
    <source>
        <dbReference type="Pfam" id="PF03061"/>
    </source>
</evidence>
<dbReference type="InterPro" id="IPR029069">
    <property type="entry name" value="HotDog_dom_sf"/>
</dbReference>
<gene>
    <name evidence="4" type="ORF">SAMN05216378_5269</name>
</gene>
<evidence type="ECO:0000313" key="5">
    <source>
        <dbReference type="Proteomes" id="UP000198855"/>
    </source>
</evidence>
<accession>A0A1I2GK11</accession>
<dbReference type="SUPFAM" id="SSF54637">
    <property type="entry name" value="Thioesterase/thiol ester dehydrase-isomerase"/>
    <property type="match status" value="1"/>
</dbReference>
<evidence type="ECO:0000256" key="2">
    <source>
        <dbReference type="ARBA" id="ARBA00022801"/>
    </source>
</evidence>
<dbReference type="EMBL" id="FOMT01000006">
    <property type="protein sequence ID" value="SFF17167.1"/>
    <property type="molecule type" value="Genomic_DNA"/>
</dbReference>
<name>A0A1I2GK11_9BACL</name>
<dbReference type="RefSeq" id="WP_245773147.1">
    <property type="nucleotide sequence ID" value="NZ_FOMT01000006.1"/>
</dbReference>
<proteinExistence type="inferred from homology"/>
<organism evidence="4 5">
    <name type="scientific">Paenibacillus catalpae</name>
    <dbReference type="NCBI Taxonomy" id="1045775"/>
    <lineage>
        <taxon>Bacteria</taxon>
        <taxon>Bacillati</taxon>
        <taxon>Bacillota</taxon>
        <taxon>Bacilli</taxon>
        <taxon>Bacillales</taxon>
        <taxon>Paenibacillaceae</taxon>
        <taxon>Paenibacillus</taxon>
    </lineage>
</organism>
<protein>
    <submittedName>
        <fullName evidence="4">Uncharacterized domain 1-containing protein</fullName>
    </submittedName>
</protein>
<dbReference type="Proteomes" id="UP000198855">
    <property type="component" value="Unassembled WGS sequence"/>
</dbReference>
<dbReference type="PANTHER" id="PTHR43240">
    <property type="entry name" value="1,4-DIHYDROXY-2-NAPHTHOYL-COA THIOESTERASE 1"/>
    <property type="match status" value="1"/>
</dbReference>
<dbReference type="InterPro" id="IPR006683">
    <property type="entry name" value="Thioestr_dom"/>
</dbReference>
<dbReference type="Pfam" id="PF03061">
    <property type="entry name" value="4HBT"/>
    <property type="match status" value="1"/>
</dbReference>
<dbReference type="GO" id="GO:0005829">
    <property type="term" value="C:cytosol"/>
    <property type="evidence" value="ECO:0007669"/>
    <property type="project" value="TreeGrafter"/>
</dbReference>
<evidence type="ECO:0000256" key="1">
    <source>
        <dbReference type="ARBA" id="ARBA00008324"/>
    </source>
</evidence>
<dbReference type="InterPro" id="IPR003736">
    <property type="entry name" value="PAAI_dom"/>
</dbReference>